<reference evidence="2 3" key="1">
    <citation type="journal article" date="2017" name="Nat. Commun.">
        <title>Genome assembly with in vitro proximity ligation data and whole-genome triplication in lettuce.</title>
        <authorList>
            <person name="Reyes-Chin-Wo S."/>
            <person name="Wang Z."/>
            <person name="Yang X."/>
            <person name="Kozik A."/>
            <person name="Arikit S."/>
            <person name="Song C."/>
            <person name="Xia L."/>
            <person name="Froenicke L."/>
            <person name="Lavelle D.O."/>
            <person name="Truco M.J."/>
            <person name="Xia R."/>
            <person name="Zhu S."/>
            <person name="Xu C."/>
            <person name="Xu H."/>
            <person name="Xu X."/>
            <person name="Cox K."/>
            <person name="Korf I."/>
            <person name="Meyers B.C."/>
            <person name="Michelmore R.W."/>
        </authorList>
    </citation>
    <scope>NUCLEOTIDE SEQUENCE [LARGE SCALE GENOMIC DNA]</scope>
    <source>
        <strain evidence="3">cv. Salinas</strain>
        <tissue evidence="2">Seedlings</tissue>
    </source>
</reference>
<name>A0A9R1V0P5_LACSA</name>
<feature type="repeat" description="ANK" evidence="1">
    <location>
        <begin position="4"/>
        <end position="36"/>
    </location>
</feature>
<dbReference type="PANTHER" id="PTHR47303:SF1">
    <property type="entry name" value="NF-KAPPA-B INHIBITOR BETA"/>
    <property type="match status" value="1"/>
</dbReference>
<keyword evidence="3" id="KW-1185">Reference proteome</keyword>
<protein>
    <recommendedName>
        <fullName evidence="4">PGG domain-containing protein</fullName>
    </recommendedName>
</protein>
<dbReference type="Pfam" id="PF12796">
    <property type="entry name" value="Ank_2"/>
    <property type="match status" value="1"/>
</dbReference>
<dbReference type="SUPFAM" id="SSF48403">
    <property type="entry name" value="Ankyrin repeat"/>
    <property type="match status" value="1"/>
</dbReference>
<dbReference type="Gene3D" id="1.25.40.20">
    <property type="entry name" value="Ankyrin repeat-containing domain"/>
    <property type="match status" value="1"/>
</dbReference>
<dbReference type="SMART" id="SM00248">
    <property type="entry name" value="ANK"/>
    <property type="match status" value="2"/>
</dbReference>
<keyword evidence="1" id="KW-0040">ANK repeat</keyword>
<evidence type="ECO:0000256" key="1">
    <source>
        <dbReference type="PROSITE-ProRule" id="PRU00023"/>
    </source>
</evidence>
<organism evidence="2 3">
    <name type="scientific">Lactuca sativa</name>
    <name type="common">Garden lettuce</name>
    <dbReference type="NCBI Taxonomy" id="4236"/>
    <lineage>
        <taxon>Eukaryota</taxon>
        <taxon>Viridiplantae</taxon>
        <taxon>Streptophyta</taxon>
        <taxon>Embryophyta</taxon>
        <taxon>Tracheophyta</taxon>
        <taxon>Spermatophyta</taxon>
        <taxon>Magnoliopsida</taxon>
        <taxon>eudicotyledons</taxon>
        <taxon>Gunneridae</taxon>
        <taxon>Pentapetalae</taxon>
        <taxon>asterids</taxon>
        <taxon>campanulids</taxon>
        <taxon>Asterales</taxon>
        <taxon>Asteraceae</taxon>
        <taxon>Cichorioideae</taxon>
        <taxon>Cichorieae</taxon>
        <taxon>Lactucinae</taxon>
        <taxon>Lactuca</taxon>
    </lineage>
</organism>
<dbReference type="InterPro" id="IPR036770">
    <property type="entry name" value="Ankyrin_rpt-contain_sf"/>
</dbReference>
<dbReference type="AlphaFoldDB" id="A0A9R1V0P5"/>
<sequence>MNSDGSTLLHVAAIIGNTEAADILVTRNHELLLAKDNKGQTPLDLAFSHMHTETARQLLQHIKTDIQKDALFSGTTGDELLGTVISSKDFCKCLLDSNSTSKKITTLFIPKTFDYT</sequence>
<evidence type="ECO:0000313" key="3">
    <source>
        <dbReference type="Proteomes" id="UP000235145"/>
    </source>
</evidence>
<dbReference type="PANTHER" id="PTHR47303">
    <property type="match status" value="1"/>
</dbReference>
<dbReference type="InterPro" id="IPR002110">
    <property type="entry name" value="Ankyrin_rpt"/>
</dbReference>
<evidence type="ECO:0008006" key="4">
    <source>
        <dbReference type="Google" id="ProtNLM"/>
    </source>
</evidence>
<comment type="caution">
    <text evidence="2">The sequence shown here is derived from an EMBL/GenBank/DDBJ whole genome shotgun (WGS) entry which is preliminary data.</text>
</comment>
<accession>A0A9R1V0P5</accession>
<dbReference type="EMBL" id="NBSK02000007">
    <property type="protein sequence ID" value="KAJ0196482.1"/>
    <property type="molecule type" value="Genomic_DNA"/>
</dbReference>
<gene>
    <name evidence="2" type="ORF">LSAT_V11C700357860</name>
</gene>
<dbReference type="Proteomes" id="UP000235145">
    <property type="component" value="Unassembled WGS sequence"/>
</dbReference>
<evidence type="ECO:0000313" key="2">
    <source>
        <dbReference type="EMBL" id="KAJ0196482.1"/>
    </source>
</evidence>
<proteinExistence type="predicted"/>
<dbReference type="PROSITE" id="PS50088">
    <property type="entry name" value="ANK_REPEAT"/>
    <property type="match status" value="1"/>
</dbReference>